<dbReference type="Proteomes" id="UP000095143">
    <property type="component" value="Unassembled WGS sequence"/>
</dbReference>
<evidence type="ECO:0000256" key="1">
    <source>
        <dbReference type="SAM" id="MobiDB-lite"/>
    </source>
</evidence>
<dbReference type="AlphaFoldDB" id="A0A1C2DMQ3"/>
<feature type="region of interest" description="Disordered" evidence="1">
    <location>
        <begin position="254"/>
        <end position="278"/>
    </location>
</feature>
<name>A0A1C2DMQ3_9PSED</name>
<dbReference type="EMBL" id="MDEN01000066">
    <property type="protein sequence ID" value="OCX15915.1"/>
    <property type="molecule type" value="Genomic_DNA"/>
</dbReference>
<protein>
    <submittedName>
        <fullName evidence="2">Uncharacterized protein</fullName>
    </submittedName>
</protein>
<accession>A0A1C2DMQ3</accession>
<reference evidence="2 3" key="1">
    <citation type="submission" date="2016-08" db="EMBL/GenBank/DDBJ databases">
        <title>Whole genome sequence of Pseudomonas graminis strain UASWS1507, a potential biological control agent for agriculture.</title>
        <authorList>
            <person name="Crovadore J."/>
            <person name="Calmin G."/>
            <person name="Chablais R."/>
            <person name="Cochard B."/>
            <person name="Lefort F."/>
        </authorList>
    </citation>
    <scope>NUCLEOTIDE SEQUENCE [LARGE SCALE GENOMIC DNA]</scope>
    <source>
        <strain evidence="2 3">UASWS1507</strain>
    </source>
</reference>
<sequence>MGTGTVKTDSIQIAMTGLLLGKRNASYSIKGMIMGTIARSHTLTPQLWKSLRGKHVSRQGPATEPLLFLTQGVFHTVDIEGSVKLRIIRELNSAEALIAVYVEDSHEVLSATVAVGDARLYATPQDIVHQDGGYYSVILKIISYPDAEVVADIYLWELPPIAAPQSVESDLALYLPKGSTFYVSPSEEDIVMDRTFRVSEDRQVSVNIRTVEGRSYSKTVTEAEAIRCAAPGDYYAENSSNKLSVIYGITTHPESPSSPILKHMPLPDVPRSRHELGK</sequence>
<evidence type="ECO:0000313" key="3">
    <source>
        <dbReference type="Proteomes" id="UP000095143"/>
    </source>
</evidence>
<evidence type="ECO:0000313" key="2">
    <source>
        <dbReference type="EMBL" id="OCX15915.1"/>
    </source>
</evidence>
<gene>
    <name evidence="2" type="ORF">BBI10_19540</name>
</gene>
<organism evidence="2 3">
    <name type="scientific">Pseudomonas graminis</name>
    <dbReference type="NCBI Taxonomy" id="158627"/>
    <lineage>
        <taxon>Bacteria</taxon>
        <taxon>Pseudomonadati</taxon>
        <taxon>Pseudomonadota</taxon>
        <taxon>Gammaproteobacteria</taxon>
        <taxon>Pseudomonadales</taxon>
        <taxon>Pseudomonadaceae</taxon>
        <taxon>Pseudomonas</taxon>
    </lineage>
</organism>
<comment type="caution">
    <text evidence="2">The sequence shown here is derived from an EMBL/GenBank/DDBJ whole genome shotgun (WGS) entry which is preliminary data.</text>
</comment>
<proteinExistence type="predicted"/>